<protein>
    <submittedName>
        <fullName evidence="1">Uncharacterized protein</fullName>
    </submittedName>
</protein>
<name>S9V7D0_9TRYP</name>
<proteinExistence type="predicted"/>
<reference evidence="1 2" key="1">
    <citation type="journal article" date="2013" name="PLoS ONE">
        <title>Predicting the Proteins of Angomonas deanei, Strigomonas culicis and Their Respective Endosymbionts Reveals New Aspects of the Trypanosomatidae Family.</title>
        <authorList>
            <person name="Motta M.C."/>
            <person name="Martins A.C."/>
            <person name="de Souza S.S."/>
            <person name="Catta-Preta C.M."/>
            <person name="Silva R."/>
            <person name="Klein C.C."/>
            <person name="de Almeida L.G."/>
            <person name="de Lima Cunha O."/>
            <person name="Ciapina L.P."/>
            <person name="Brocchi M."/>
            <person name="Colabardini A.C."/>
            <person name="de Araujo Lima B."/>
            <person name="Machado C.R."/>
            <person name="de Almeida Soares C.M."/>
            <person name="Probst C.M."/>
            <person name="de Menezes C.B."/>
            <person name="Thompson C.E."/>
            <person name="Bartholomeu D.C."/>
            <person name="Gradia D.F."/>
            <person name="Pavoni D.P."/>
            <person name="Grisard E.C."/>
            <person name="Fantinatti-Garboggini F."/>
            <person name="Marchini F.K."/>
            <person name="Rodrigues-Luiz G.F."/>
            <person name="Wagner G."/>
            <person name="Goldman G.H."/>
            <person name="Fietto J.L."/>
            <person name="Elias M.C."/>
            <person name="Goldman M.H."/>
            <person name="Sagot M.F."/>
            <person name="Pereira M."/>
            <person name="Stoco P.H."/>
            <person name="de Mendonca-Neto R.P."/>
            <person name="Teixeira S.M."/>
            <person name="Maciel T.E."/>
            <person name="de Oliveira Mendes T.A."/>
            <person name="Urmenyi T.P."/>
            <person name="de Souza W."/>
            <person name="Schenkman S."/>
            <person name="de Vasconcelos A.T."/>
        </authorList>
    </citation>
    <scope>NUCLEOTIDE SEQUENCE [LARGE SCALE GENOMIC DNA]</scope>
</reference>
<dbReference type="Proteomes" id="UP000015354">
    <property type="component" value="Unassembled WGS sequence"/>
</dbReference>
<dbReference type="AlphaFoldDB" id="S9V7D0"/>
<organism evidence="1 2">
    <name type="scientific">Strigomonas culicis</name>
    <dbReference type="NCBI Taxonomy" id="28005"/>
    <lineage>
        <taxon>Eukaryota</taxon>
        <taxon>Discoba</taxon>
        <taxon>Euglenozoa</taxon>
        <taxon>Kinetoplastea</taxon>
        <taxon>Metakinetoplastina</taxon>
        <taxon>Trypanosomatida</taxon>
        <taxon>Trypanosomatidae</taxon>
        <taxon>Strigomonadinae</taxon>
        <taxon>Strigomonas</taxon>
    </lineage>
</organism>
<dbReference type="OrthoDB" id="445357at2759"/>
<comment type="caution">
    <text evidence="1">The sequence shown here is derived from an EMBL/GenBank/DDBJ whole genome shotgun (WGS) entry which is preliminary data.</text>
</comment>
<evidence type="ECO:0000313" key="2">
    <source>
        <dbReference type="Proteomes" id="UP000015354"/>
    </source>
</evidence>
<dbReference type="EMBL" id="ATMH01000323">
    <property type="protein sequence ID" value="EPY36954.1"/>
    <property type="molecule type" value="Genomic_DNA"/>
</dbReference>
<gene>
    <name evidence="1" type="ORF">STCU_00323</name>
</gene>
<accession>S9V7D0</accession>
<sequence>MIKTKSIKCNKVMHLFPIKPVFAMGRIEKDVAEGKARYVPSSIEMEDLMKRFQETENGMKEEGWILDL</sequence>
<evidence type="ECO:0000313" key="1">
    <source>
        <dbReference type="EMBL" id="EPY36954.1"/>
    </source>
</evidence>
<keyword evidence="2" id="KW-1185">Reference proteome</keyword>